<name>A0ABS1BXE5_9BACT</name>
<evidence type="ECO:0000313" key="3">
    <source>
        <dbReference type="Proteomes" id="UP000644147"/>
    </source>
</evidence>
<evidence type="ECO:0008006" key="4">
    <source>
        <dbReference type="Google" id="ProtNLM"/>
    </source>
</evidence>
<feature type="transmembrane region" description="Helical" evidence="1">
    <location>
        <begin position="12"/>
        <end position="31"/>
    </location>
</feature>
<proteinExistence type="predicted"/>
<sequence length="90" mass="10028">MTQTSSLPLKFLYYLTGFPLVFLVIFAPESLEKGPQQAIWWSILGCILVTRVLLEKGKYQTGVLVSSWKTTVLALLSAGAVGLFLYFKLL</sequence>
<keyword evidence="1" id="KW-0812">Transmembrane</keyword>
<accession>A0ABS1BXE5</accession>
<dbReference type="Proteomes" id="UP000644147">
    <property type="component" value="Unassembled WGS sequence"/>
</dbReference>
<keyword evidence="3" id="KW-1185">Reference proteome</keyword>
<organism evidence="2 3">
    <name type="scientific">Adhaeribacter terrigena</name>
    <dbReference type="NCBI Taxonomy" id="2793070"/>
    <lineage>
        <taxon>Bacteria</taxon>
        <taxon>Pseudomonadati</taxon>
        <taxon>Bacteroidota</taxon>
        <taxon>Cytophagia</taxon>
        <taxon>Cytophagales</taxon>
        <taxon>Hymenobacteraceae</taxon>
        <taxon>Adhaeribacter</taxon>
    </lineage>
</organism>
<dbReference type="EMBL" id="JAEHFX010000001">
    <property type="protein sequence ID" value="MBK0401557.1"/>
    <property type="molecule type" value="Genomic_DNA"/>
</dbReference>
<evidence type="ECO:0000256" key="1">
    <source>
        <dbReference type="SAM" id="Phobius"/>
    </source>
</evidence>
<evidence type="ECO:0000313" key="2">
    <source>
        <dbReference type="EMBL" id="MBK0401557.1"/>
    </source>
</evidence>
<protein>
    <recommendedName>
        <fullName evidence="4">Sulfate exporter family transporter</fullName>
    </recommendedName>
</protein>
<reference evidence="2 3" key="1">
    <citation type="submission" date="2020-12" db="EMBL/GenBank/DDBJ databases">
        <title>Bacterial novel species Adhaeribacter sp. BT258 isolated from soil.</title>
        <authorList>
            <person name="Jung H.-Y."/>
        </authorList>
    </citation>
    <scope>NUCLEOTIDE SEQUENCE [LARGE SCALE GENOMIC DNA]</scope>
    <source>
        <strain evidence="2 3">BT258</strain>
    </source>
</reference>
<dbReference type="RefSeq" id="WP_200504184.1">
    <property type="nucleotide sequence ID" value="NZ_JAEHFX010000001.1"/>
</dbReference>
<gene>
    <name evidence="2" type="ORF">I5M27_01090</name>
</gene>
<feature type="transmembrane region" description="Helical" evidence="1">
    <location>
        <begin position="66"/>
        <end position="87"/>
    </location>
</feature>
<comment type="caution">
    <text evidence="2">The sequence shown here is derived from an EMBL/GenBank/DDBJ whole genome shotgun (WGS) entry which is preliminary data.</text>
</comment>
<feature type="transmembrane region" description="Helical" evidence="1">
    <location>
        <begin position="37"/>
        <end position="54"/>
    </location>
</feature>
<keyword evidence="1" id="KW-1133">Transmembrane helix</keyword>
<keyword evidence="1" id="KW-0472">Membrane</keyword>